<gene>
    <name evidence="1" type="ORF">JYB87_11800</name>
</gene>
<reference evidence="1 2" key="1">
    <citation type="submission" date="2021-03" db="EMBL/GenBank/DDBJ databases">
        <title>Novel species identification of genus Shewanella.</title>
        <authorList>
            <person name="Liu G."/>
            <person name="Zhang Q."/>
        </authorList>
    </citation>
    <scope>NUCLEOTIDE SEQUENCE [LARGE SCALE GENOMIC DNA]</scope>
    <source>
        <strain evidence="1 2">FJAT-51800</strain>
    </source>
</reference>
<evidence type="ECO:0008006" key="3">
    <source>
        <dbReference type="Google" id="ProtNLM"/>
    </source>
</evidence>
<dbReference type="EMBL" id="CP071503">
    <property type="protein sequence ID" value="QSX32450.1"/>
    <property type="molecule type" value="Genomic_DNA"/>
</dbReference>
<protein>
    <recommendedName>
        <fullName evidence="3">Tip attachment protein J domain-containing protein</fullName>
    </recommendedName>
</protein>
<name>A0ABX7QNX7_9GAMM</name>
<keyword evidence="2" id="KW-1185">Reference proteome</keyword>
<proteinExistence type="predicted"/>
<dbReference type="RefSeq" id="WP_207353694.1">
    <property type="nucleotide sequence ID" value="NZ_CP071503.1"/>
</dbReference>
<accession>A0ABX7QNX7</accession>
<organism evidence="1 2">
    <name type="scientific">Shewanella avicenniae</name>
    <dbReference type="NCBI Taxonomy" id="2814294"/>
    <lineage>
        <taxon>Bacteria</taxon>
        <taxon>Pseudomonadati</taxon>
        <taxon>Pseudomonadota</taxon>
        <taxon>Gammaproteobacteria</taxon>
        <taxon>Alteromonadales</taxon>
        <taxon>Shewanellaceae</taxon>
        <taxon>Shewanella</taxon>
    </lineage>
</organism>
<dbReference type="Proteomes" id="UP000662770">
    <property type="component" value="Chromosome"/>
</dbReference>
<evidence type="ECO:0000313" key="1">
    <source>
        <dbReference type="EMBL" id="QSX32450.1"/>
    </source>
</evidence>
<evidence type="ECO:0000313" key="2">
    <source>
        <dbReference type="Proteomes" id="UP000662770"/>
    </source>
</evidence>
<sequence>MPVAVAAVAAGVAAGVSTGIAVVGVMTAVAVYAMTTAMTPKLSGLGSSTEDSQSLITSAVSPRRGIYGETIVGGTIFAYGKLLVGDLSYHVMGITIAGHECESVSMYQINDKDYNETSPTYQLFDGTQTAASSKLLQVVDGWDENHIGFGVSYAVIQVKADPETLPSGLKSATFKVRGRKVYDPRRDSTNGGSGAQRADDPTTWEWSDNPILCALDYIRHFGYKPVPISRFIISNIIEQANICDELVDYDDNGTIRQAKRYTCNGFWDFDESPNEVLDKLLSSCAGHIYRVSGRVMIKAGAFSGAPALTLTSNDLIGQVNYQPFTPIRQRCNAVRASYVDKNSQYTTVEAPIISNQAYVDADGCYLEKELELSFTNDVVIAQRLQKVYMERSRAGFSISMDVGPKGMLAMCGQPIAIQIPEDGININCVVTNWSYNKADESVHLEAEIDYPEIWNDDIHATVTRPTIVIPDNMTAGTLAGFTFSETASDELRNGFLTISSAEPSKYTAYEVQIASADGLTRLDKAYTSTSPQINVDGLGIGTYGAYIRARAINGRWTPEVFATFEITVAKTYGTTITDNGDGTYSITVRNEQGEQIPARVYDFSATGWITNEKLDNGLKSRIDLIDKPVTGVLVRLQNIEADYVTGSQMGAYVTTQQLEAKDFATREEMTSYVTATSLNTTLQTFVTQSALVSADYAKNSELTAYVKTSDLNITLESYVTSTQLANADYATSTDLIAYAKADRVSAVEQRMSAVENEAYYSLKVQANGKVAGFGATASPSGTSIKFTADQLGFDDGSADGIMPFSIVNGIVWMNKARVSTIEAGTIVNVEDVNDPNSRTARLGHTVIEGDFTLAKAGQIKWGDLSPEFRDRLVQTDPDATVTGGTRTKSQNPVVAGTYYAASVNGSPETGDEVISSGGASTQVRLKINGGIPIQYGYMGNAAAPSCRVQIYRKAVGGTSELINDTTYTGTSHNLHAGGEPDEHYSDIRIDTVIQCPLPSGGSDYEYWFTVSNVSGSWAPANFYQSTSGGTISLTVTETIGSSGGVLVESLANSGTKVLTVSDSQNRGATVVSGGLYVANYAKQIADSSGQLYDNGQRVYSPNNRNIGTGSTNYAAGNHSHSYLPLAGGTLTGNLFVKTPYQAAAVTDLTLSAGAPIVAVGGSIGTTPAFMALTHQYATYSSGYRTNLYTGLYKAPSSWGVGDTGFFVAMGGNDNYATEYFKMMMGGDISHSSGKTFIHSSNYNNYVPTKTGGGASGTWGISITGNAATATTTTGNAATATTLQTARTINGTSFNGGSNITTSYWGTGRTLTIGGTGKSVNGSANVSWSLTEIGVPSLTGAGASGNWNIASKTLYSNASWQTIDLNFYTAAGDISYEHFSSSSTNRPPVVHNANAVLTAGTHSGNYTHQLAFSSDGNLYQRRAEAGTYQSWRTILDSSNYNSFSPTNTGGGATGTWNIGISGNAATATTLQTARTINGSSFNGGGNITTSYWGSGRTITIGRGGKTVNGSANYSWSLEDIFGSYVDASFYYNGNTTETHLVAVMPASTAATYDTFTIEGVWGAWTATRTHFKITATNREGLKVTGYSSEGNCPVLFYTQTDGTVKVYVQLTAYQVIQYRIYARQMNNVYQVGEAPQAVTGTRAWGTTDIPRPLATNNFNGYAPTLTGGGASGTWGINISGNASYASVREHTTNDVEYPVVWENMSGNTLYKSTNHMMYNPANRRLTLAGSVTAPTFNGALNGNANTATRLQTARSINNVNFDGTANISIVELVSKGALSAPATGTRNTNGNGVFTYNVHNASLGDSTPTSYWSVLGFGRGGAGMAEIAASWTGSGVELYFRSLRDVTDNWWAWKEILHSSNYTAYAVGINTSSTISGNNTLTFGPNGSWGKYLRIGGNGYSGDANTAGVTTTNGNLHLDAAAGSFAAYFNWYAGTNGVYFGNGAQGQIGRIDGGGNASFSGTISGLRFYTGYDSGVTNSFSCSNWFRSSGSTGWFNATYGGGIYMADSTWVRTYGTKKFYVDNTAYDAIYTAGGVNASTYTIASNGGVIGATGASHSTINVSGYAKGGYYGLALNNDAQFMSSGSAMGLYWGSVTKWGLYSSKNGSTLIHYNGATRITTTSAGADVTGTLRATSWGTGGANAKVMTWDDFLPDTPPAGLEDVITANWIAAGAINAKHLQVNSITETNGIRTSFKIAPDANRPLHLAKIDANNNVTEDIFYVDTEGNGFFNGKLSKDTVDIDSIQEEARRQINPYYIGTTSGNQQSAATTTLSSGGTLALAAISTLAGKVNLSLSMTASAYVMSPTFPAYSVPIWKLEVFRGTTAGTKLLDKTYTGTANNWYDGELGLYDASAVLTINEQLTDTSAASSQVYTIRVTRVSGTPTTMRVTRFEGQSPAFKEIRSQLEYTQLYYNAAGLGSGNITLADDYNKYEFLVVAGADDGDDQLVTNVIPTYAVQMDITNVDNQRFFLFSNDSRYWTVSLSGLRTLVLGSENGVVHRVWGVNIKEKVS</sequence>